<dbReference type="InterPro" id="IPR009097">
    <property type="entry name" value="Cyclic_Pdiesterase"/>
</dbReference>
<feature type="active site" description="Proton donor" evidence="2">
    <location>
        <position position="40"/>
    </location>
</feature>
<dbReference type="HAMAP" id="MF_01940">
    <property type="entry name" value="RNA_CPDase"/>
    <property type="match status" value="1"/>
</dbReference>
<feature type="active site" description="Proton acceptor" evidence="2">
    <location>
        <position position="121"/>
    </location>
</feature>
<reference evidence="3 4" key="1">
    <citation type="submission" date="2024-03" db="EMBL/GenBank/DDBJ databases">
        <title>Human intestinal bacterial collection.</title>
        <authorList>
            <person name="Pauvert C."/>
            <person name="Hitch T.C.A."/>
            <person name="Clavel T."/>
        </authorList>
    </citation>
    <scope>NUCLEOTIDE SEQUENCE [LARGE SCALE GENOMIC DNA]</scope>
    <source>
        <strain evidence="3 4">CLA-JM-H44</strain>
    </source>
</reference>
<comment type="function">
    <text evidence="2">Hydrolyzes RNA 2',3'-cyclic phosphodiester to an RNA 2'-phosphomonoester.</text>
</comment>
<dbReference type="PANTHER" id="PTHR35561">
    <property type="entry name" value="RNA 2',3'-CYCLIC PHOSPHODIESTERASE"/>
    <property type="match status" value="1"/>
</dbReference>
<name>A0ABV1E1F7_9FIRM</name>
<organism evidence="3 4">
    <name type="scientific">Solibaculum intestinale</name>
    <dbReference type="NCBI Taxonomy" id="3133165"/>
    <lineage>
        <taxon>Bacteria</taxon>
        <taxon>Bacillati</taxon>
        <taxon>Bacillota</taxon>
        <taxon>Clostridia</taxon>
        <taxon>Eubacteriales</taxon>
        <taxon>Oscillospiraceae</taxon>
        <taxon>Solibaculum</taxon>
    </lineage>
</organism>
<dbReference type="PANTHER" id="PTHR35561:SF1">
    <property type="entry name" value="RNA 2',3'-CYCLIC PHOSPHODIESTERASE"/>
    <property type="match status" value="1"/>
</dbReference>
<keyword evidence="4" id="KW-1185">Reference proteome</keyword>
<comment type="caution">
    <text evidence="3">The sequence shown here is derived from an EMBL/GenBank/DDBJ whole genome shotgun (WGS) entry which is preliminary data.</text>
</comment>
<evidence type="ECO:0000256" key="1">
    <source>
        <dbReference type="ARBA" id="ARBA00022801"/>
    </source>
</evidence>
<gene>
    <name evidence="3" type="primary">thpR</name>
    <name evidence="3" type="ORF">WMO26_09860</name>
</gene>
<dbReference type="NCBIfam" id="TIGR02258">
    <property type="entry name" value="2_5_ligase"/>
    <property type="match status" value="1"/>
</dbReference>
<dbReference type="Pfam" id="PF13563">
    <property type="entry name" value="2_5_RNA_ligase2"/>
    <property type="match status" value="1"/>
</dbReference>
<evidence type="ECO:0000256" key="2">
    <source>
        <dbReference type="HAMAP-Rule" id="MF_01940"/>
    </source>
</evidence>
<dbReference type="RefSeq" id="WP_349220031.1">
    <property type="nucleotide sequence ID" value="NZ_JBBMFD010000018.1"/>
</dbReference>
<dbReference type="EC" id="3.1.4.58" evidence="2"/>
<dbReference type="Gene3D" id="3.90.1140.10">
    <property type="entry name" value="Cyclic phosphodiesterase"/>
    <property type="match status" value="1"/>
</dbReference>
<dbReference type="InterPro" id="IPR004175">
    <property type="entry name" value="RNA_CPDase"/>
</dbReference>
<protein>
    <recommendedName>
        <fullName evidence="2">RNA 2',3'-cyclic phosphodiesterase</fullName>
        <shortName evidence="2">RNA 2',3'-CPDase</shortName>
        <ecNumber evidence="2">3.1.4.58</ecNumber>
    </recommendedName>
</protein>
<feature type="short sequence motif" description="HXTX 2" evidence="2">
    <location>
        <begin position="121"/>
        <end position="124"/>
    </location>
</feature>
<feature type="short sequence motif" description="HXTX 1" evidence="2">
    <location>
        <begin position="40"/>
        <end position="43"/>
    </location>
</feature>
<evidence type="ECO:0000313" key="3">
    <source>
        <dbReference type="EMBL" id="MEQ2441129.1"/>
    </source>
</evidence>
<proteinExistence type="inferred from homology"/>
<dbReference type="EMBL" id="JBBMFD010000018">
    <property type="protein sequence ID" value="MEQ2441129.1"/>
    <property type="molecule type" value="Genomic_DNA"/>
</dbReference>
<dbReference type="SUPFAM" id="SSF55144">
    <property type="entry name" value="LigT-like"/>
    <property type="match status" value="1"/>
</dbReference>
<dbReference type="Proteomes" id="UP001489509">
    <property type="component" value="Unassembled WGS sequence"/>
</dbReference>
<sequence length="181" mass="19921">MRLFLAIELSDAVKNQLCAAVDTLRANARSGNFTRRENLHLTLVFLGEQTRLDAVKTAMEEAAGNSFCLILSGAGTFRREGGDIWWCGVEKSPALAALYASLCAALRTRGFLLEAREYRPHLTLGRQVRMQPGFDGEAFAASISTAAMEVKAVSLMQSLRVNGRLLYKCLYRTKLKDGEAT</sequence>
<accession>A0ABV1E1F7</accession>
<comment type="catalytic activity">
    <reaction evidence="2">
        <text>a 3'-end 2',3'-cyclophospho-ribonucleotide-RNA + H2O = a 3'-end 2'-phospho-ribonucleotide-RNA + H(+)</text>
        <dbReference type="Rhea" id="RHEA:11828"/>
        <dbReference type="Rhea" id="RHEA-COMP:10464"/>
        <dbReference type="Rhea" id="RHEA-COMP:17353"/>
        <dbReference type="ChEBI" id="CHEBI:15377"/>
        <dbReference type="ChEBI" id="CHEBI:15378"/>
        <dbReference type="ChEBI" id="CHEBI:83064"/>
        <dbReference type="ChEBI" id="CHEBI:173113"/>
        <dbReference type="EC" id="3.1.4.58"/>
    </reaction>
</comment>
<evidence type="ECO:0000313" key="4">
    <source>
        <dbReference type="Proteomes" id="UP001489509"/>
    </source>
</evidence>
<keyword evidence="1 2" id="KW-0378">Hydrolase</keyword>
<comment type="similarity">
    <text evidence="2">Belongs to the 2H phosphoesterase superfamily. ThpR family.</text>
</comment>